<accession>A0A225V4W8</accession>
<keyword evidence="3" id="KW-1185">Reference proteome</keyword>
<dbReference type="Proteomes" id="UP000198211">
    <property type="component" value="Unassembled WGS sequence"/>
</dbReference>
<sequence>MYSRIEDFETLRTRFYNQFICQTPLQMIERLRNAKRSKGMSAEVWGDVISNLCDAVQVTDPQMRYQYFLVGLRNKEWKAALTMVNDIPRTVMTLLYKNMHLPNEDDGEFEGESAKKSSSESDMMQKMMGLMQQTQDLLVTQNQLMTRPPRSPRNRVSEPQSPFIAAMFEGQSITAVTENAPGVAGGNRRMGPDRYTQEGLSCVDTLRLSVLNPANRTVVVTVAYSRIIMVNRVPAVTSEYRAVRYGRLLCSWPRMGRLELRPYRDKLLLSTDGGRKKGKEVPILPLVIGTARTVVCGSTTDVDYPARQGVLPVDDVMNTACQGVHPVYDVNKLYGEAAPSVLDHLPAYSGFSPESVLPPVEDASLDLHIAGHGGCRVTREVSGVSKDNYNYCENENATKEVVATVAEATTMSVAGATQTCGSTIPTSTKADLPTEFTGISEGLVERPFKGVASYAAMSSGMIDTVLNNVSEFDTESVYEMKPPTEDISYEITTDEAGLKGEEVFVPYHHFANDLPFASIALSDSRRMIQIRMYWIL</sequence>
<dbReference type="AlphaFoldDB" id="A0A225V4W8"/>
<organism evidence="2 3">
    <name type="scientific">Phytophthora megakarya</name>
    <dbReference type="NCBI Taxonomy" id="4795"/>
    <lineage>
        <taxon>Eukaryota</taxon>
        <taxon>Sar</taxon>
        <taxon>Stramenopiles</taxon>
        <taxon>Oomycota</taxon>
        <taxon>Peronosporomycetes</taxon>
        <taxon>Peronosporales</taxon>
        <taxon>Peronosporaceae</taxon>
        <taxon>Phytophthora</taxon>
    </lineage>
</organism>
<name>A0A225V4W8_9STRA</name>
<proteinExistence type="predicted"/>
<evidence type="ECO:0000256" key="1">
    <source>
        <dbReference type="SAM" id="MobiDB-lite"/>
    </source>
</evidence>
<reference evidence="3" key="1">
    <citation type="submission" date="2017-03" db="EMBL/GenBank/DDBJ databases">
        <title>Phytopthora megakarya and P. palmivora, two closely related causual agents of cacao black pod achieved similar genome size and gene model numbers by different mechanisms.</title>
        <authorList>
            <person name="Ali S."/>
            <person name="Shao J."/>
            <person name="Larry D.J."/>
            <person name="Kronmiller B."/>
            <person name="Shen D."/>
            <person name="Strem M.D."/>
            <person name="Melnick R.L."/>
            <person name="Guiltinan M.J."/>
            <person name="Tyler B.M."/>
            <person name="Meinhardt L.W."/>
            <person name="Bailey B.A."/>
        </authorList>
    </citation>
    <scope>NUCLEOTIDE SEQUENCE [LARGE SCALE GENOMIC DNA]</scope>
    <source>
        <strain evidence="3">zdho120</strain>
    </source>
</reference>
<evidence type="ECO:0000313" key="3">
    <source>
        <dbReference type="Proteomes" id="UP000198211"/>
    </source>
</evidence>
<protein>
    <submittedName>
        <fullName evidence="2">Uncharacterized protein</fullName>
    </submittedName>
</protein>
<gene>
    <name evidence="2" type="ORF">PHMEG_00028856</name>
</gene>
<evidence type="ECO:0000313" key="2">
    <source>
        <dbReference type="EMBL" id="OWZ00039.1"/>
    </source>
</evidence>
<dbReference type="EMBL" id="NBNE01007952">
    <property type="protein sequence ID" value="OWZ00039.1"/>
    <property type="molecule type" value="Genomic_DNA"/>
</dbReference>
<feature type="region of interest" description="Disordered" evidence="1">
    <location>
        <begin position="103"/>
        <end position="122"/>
    </location>
</feature>
<comment type="caution">
    <text evidence="2">The sequence shown here is derived from an EMBL/GenBank/DDBJ whole genome shotgun (WGS) entry which is preliminary data.</text>
</comment>